<evidence type="ECO:0000256" key="1">
    <source>
        <dbReference type="ARBA" id="ARBA00001966"/>
    </source>
</evidence>
<dbReference type="CDD" id="cd01335">
    <property type="entry name" value="Radical_SAM"/>
    <property type="match status" value="1"/>
</dbReference>
<keyword evidence="4" id="KW-0479">Metal-binding</keyword>
<evidence type="ECO:0000259" key="9">
    <source>
        <dbReference type="Pfam" id="PF04055"/>
    </source>
</evidence>
<dbReference type="InterPro" id="IPR051196">
    <property type="entry name" value="RSAD2/Viperin_antiviral"/>
</dbReference>
<feature type="chain" id="PRO_5041931045" description="Radical SAM core domain-containing protein" evidence="8">
    <location>
        <begin position="19"/>
        <end position="308"/>
    </location>
</feature>
<evidence type="ECO:0000313" key="11">
    <source>
        <dbReference type="Proteomes" id="UP001283341"/>
    </source>
</evidence>
<comment type="cofactor">
    <cofactor evidence="1">
        <name>[4Fe-4S] cluster</name>
        <dbReference type="ChEBI" id="CHEBI:49883"/>
    </cofactor>
</comment>
<keyword evidence="11" id="KW-1185">Reference proteome</keyword>
<evidence type="ECO:0000256" key="4">
    <source>
        <dbReference type="ARBA" id="ARBA00022723"/>
    </source>
</evidence>
<keyword evidence="6" id="KW-0411">Iron-sulfur</keyword>
<dbReference type="Pfam" id="PF04055">
    <property type="entry name" value="Radical_SAM"/>
    <property type="match status" value="1"/>
</dbReference>
<accession>A0AAE0MGJ1</accession>
<evidence type="ECO:0000256" key="5">
    <source>
        <dbReference type="ARBA" id="ARBA00023004"/>
    </source>
</evidence>
<dbReference type="GO" id="GO:0051539">
    <property type="term" value="F:4 iron, 4 sulfur cluster binding"/>
    <property type="evidence" value="ECO:0007669"/>
    <property type="project" value="UniProtKB-KW"/>
</dbReference>
<reference evidence="10" key="2">
    <citation type="submission" date="2023-06" db="EMBL/GenBank/DDBJ databases">
        <authorList>
            <consortium name="Lawrence Berkeley National Laboratory"/>
            <person name="Haridas S."/>
            <person name="Hensen N."/>
            <person name="Bonometti L."/>
            <person name="Westerberg I."/>
            <person name="Brannstrom I.O."/>
            <person name="Guillou S."/>
            <person name="Cros-Aarteil S."/>
            <person name="Calhoun S."/>
            <person name="Kuo A."/>
            <person name="Mondo S."/>
            <person name="Pangilinan J."/>
            <person name="Riley R."/>
            <person name="Labutti K."/>
            <person name="Andreopoulos B."/>
            <person name="Lipzen A."/>
            <person name="Chen C."/>
            <person name="Yanf M."/>
            <person name="Daum C."/>
            <person name="Ng V."/>
            <person name="Clum A."/>
            <person name="Steindorff A."/>
            <person name="Ohm R."/>
            <person name="Martin F."/>
            <person name="Silar P."/>
            <person name="Natvig D."/>
            <person name="Lalanne C."/>
            <person name="Gautier V."/>
            <person name="Ament-Velasquez S.L."/>
            <person name="Kruys A."/>
            <person name="Hutchinson M.I."/>
            <person name="Powell A.J."/>
            <person name="Barry K."/>
            <person name="Miller A.N."/>
            <person name="Grigoriev I.V."/>
            <person name="Debuchy R."/>
            <person name="Gladieux P."/>
            <person name="Thoren M.H."/>
            <person name="Johannesson H."/>
        </authorList>
    </citation>
    <scope>NUCLEOTIDE SEQUENCE</scope>
    <source>
        <strain evidence="10">CBS 118394</strain>
    </source>
</reference>
<dbReference type="GO" id="GO:0005783">
    <property type="term" value="C:endoplasmic reticulum"/>
    <property type="evidence" value="ECO:0007669"/>
    <property type="project" value="TreeGrafter"/>
</dbReference>
<name>A0AAE0MGJ1_9PEZI</name>
<dbReference type="GO" id="GO:0003824">
    <property type="term" value="F:catalytic activity"/>
    <property type="evidence" value="ECO:0007669"/>
    <property type="project" value="InterPro"/>
</dbReference>
<dbReference type="GO" id="GO:0005739">
    <property type="term" value="C:mitochondrion"/>
    <property type="evidence" value="ECO:0007669"/>
    <property type="project" value="TreeGrafter"/>
</dbReference>
<evidence type="ECO:0000256" key="7">
    <source>
        <dbReference type="ARBA" id="ARBA00023118"/>
    </source>
</evidence>
<sequence length="308" mass="35014">MAATIIYTTLLFIRTILPLLKDRPSIPVSVNYFFTRKCNKTCGFCFHTAKTSYLNIAGGEPFLYPKFLGAMVRFCKEDLRLPSVSIVTNGSKVTQRFLAEHAKYIDVLAVSCDSFNEQTNIAIGRGDGDNVSQLFRIRDWCMEYNIKFKLNTVVNRLNQAEDMNAMVKQLQPFRWKVFQVLVVGGENESEDRLRDARGMTITDEEFEAFCERHKGIKAMIPESNRVMASSYLLVDEYMRFMDKGSNEKMKESDSILDVGVEKAMVKVRWDEDAFYERGGVYNWSKTIPGKEKKPACGSGLAAGGALDW</sequence>
<reference evidence="10" key="1">
    <citation type="journal article" date="2023" name="Mol. Phylogenet. Evol.">
        <title>Genome-scale phylogeny and comparative genomics of the fungal order Sordariales.</title>
        <authorList>
            <person name="Hensen N."/>
            <person name="Bonometti L."/>
            <person name="Westerberg I."/>
            <person name="Brannstrom I.O."/>
            <person name="Guillou S."/>
            <person name="Cros-Aarteil S."/>
            <person name="Calhoun S."/>
            <person name="Haridas S."/>
            <person name="Kuo A."/>
            <person name="Mondo S."/>
            <person name="Pangilinan J."/>
            <person name="Riley R."/>
            <person name="LaButti K."/>
            <person name="Andreopoulos B."/>
            <person name="Lipzen A."/>
            <person name="Chen C."/>
            <person name="Yan M."/>
            <person name="Daum C."/>
            <person name="Ng V."/>
            <person name="Clum A."/>
            <person name="Steindorff A."/>
            <person name="Ohm R.A."/>
            <person name="Martin F."/>
            <person name="Silar P."/>
            <person name="Natvig D.O."/>
            <person name="Lalanne C."/>
            <person name="Gautier V."/>
            <person name="Ament-Velasquez S.L."/>
            <person name="Kruys A."/>
            <person name="Hutchinson M.I."/>
            <person name="Powell A.J."/>
            <person name="Barry K."/>
            <person name="Miller A.N."/>
            <person name="Grigoriev I.V."/>
            <person name="Debuchy R."/>
            <person name="Gladieux P."/>
            <person name="Hiltunen Thoren M."/>
            <person name="Johannesson H."/>
        </authorList>
    </citation>
    <scope>NUCLEOTIDE SEQUENCE</scope>
    <source>
        <strain evidence="10">CBS 118394</strain>
    </source>
</reference>
<evidence type="ECO:0000256" key="6">
    <source>
        <dbReference type="ARBA" id="ARBA00023014"/>
    </source>
</evidence>
<organism evidence="10 11">
    <name type="scientific">Apodospora peruviana</name>
    <dbReference type="NCBI Taxonomy" id="516989"/>
    <lineage>
        <taxon>Eukaryota</taxon>
        <taxon>Fungi</taxon>
        <taxon>Dikarya</taxon>
        <taxon>Ascomycota</taxon>
        <taxon>Pezizomycotina</taxon>
        <taxon>Sordariomycetes</taxon>
        <taxon>Sordariomycetidae</taxon>
        <taxon>Sordariales</taxon>
        <taxon>Lasiosphaeriaceae</taxon>
        <taxon>Apodospora</taxon>
    </lineage>
</organism>
<proteinExistence type="predicted"/>
<dbReference type="SUPFAM" id="SSF102114">
    <property type="entry name" value="Radical SAM enzymes"/>
    <property type="match status" value="1"/>
</dbReference>
<dbReference type="GO" id="GO:0046872">
    <property type="term" value="F:metal ion binding"/>
    <property type="evidence" value="ECO:0007669"/>
    <property type="project" value="UniProtKB-KW"/>
</dbReference>
<keyword evidence="8" id="KW-0732">Signal</keyword>
<keyword evidence="3" id="KW-0949">S-adenosyl-L-methionine</keyword>
<dbReference type="PANTHER" id="PTHR21339">
    <property type="entry name" value="RADICAL S-ADENOSYL METHIONINE DOMAIN-CONTAINING PROTEIN 2"/>
    <property type="match status" value="1"/>
</dbReference>
<dbReference type="NCBIfam" id="NF038283">
    <property type="entry name" value="viperin_w_prok"/>
    <property type="match status" value="1"/>
</dbReference>
<gene>
    <name evidence="10" type="ORF">B0H66DRAFT_573089</name>
</gene>
<evidence type="ECO:0000256" key="2">
    <source>
        <dbReference type="ARBA" id="ARBA00022485"/>
    </source>
</evidence>
<dbReference type="EMBL" id="JAUEDM010000001">
    <property type="protein sequence ID" value="KAK3331400.1"/>
    <property type="molecule type" value="Genomic_DNA"/>
</dbReference>
<dbReference type="InterPro" id="IPR013785">
    <property type="entry name" value="Aldolase_TIM"/>
</dbReference>
<comment type="caution">
    <text evidence="10">The sequence shown here is derived from an EMBL/GenBank/DDBJ whole genome shotgun (WGS) entry which is preliminary data.</text>
</comment>
<dbReference type="InterPro" id="IPR007197">
    <property type="entry name" value="rSAM"/>
</dbReference>
<dbReference type="GO" id="GO:0051607">
    <property type="term" value="P:defense response to virus"/>
    <property type="evidence" value="ECO:0007669"/>
    <property type="project" value="UniProtKB-KW"/>
</dbReference>
<dbReference type="AlphaFoldDB" id="A0AAE0MGJ1"/>
<evidence type="ECO:0000256" key="3">
    <source>
        <dbReference type="ARBA" id="ARBA00022691"/>
    </source>
</evidence>
<dbReference type="Proteomes" id="UP001283341">
    <property type="component" value="Unassembled WGS sequence"/>
</dbReference>
<dbReference type="GO" id="GO:0050778">
    <property type="term" value="P:positive regulation of immune response"/>
    <property type="evidence" value="ECO:0007669"/>
    <property type="project" value="TreeGrafter"/>
</dbReference>
<dbReference type="Gene3D" id="3.20.20.70">
    <property type="entry name" value="Aldolase class I"/>
    <property type="match status" value="1"/>
</dbReference>
<keyword evidence="7" id="KW-0051">Antiviral defense</keyword>
<dbReference type="PANTHER" id="PTHR21339:SF0">
    <property type="entry name" value="S-ADENOSYLMETHIONINE-DEPENDENT NUCLEOTIDE DEHYDRATASE RSAD2"/>
    <property type="match status" value="1"/>
</dbReference>
<keyword evidence="2" id="KW-0004">4Fe-4S</keyword>
<evidence type="ECO:0000313" key="10">
    <source>
        <dbReference type="EMBL" id="KAK3331400.1"/>
    </source>
</evidence>
<dbReference type="InterPro" id="IPR058240">
    <property type="entry name" value="rSAM_sf"/>
</dbReference>
<protein>
    <recommendedName>
        <fullName evidence="9">Radical SAM core domain-containing protein</fullName>
    </recommendedName>
</protein>
<evidence type="ECO:0000256" key="8">
    <source>
        <dbReference type="SAM" id="SignalP"/>
    </source>
</evidence>
<feature type="signal peptide" evidence="8">
    <location>
        <begin position="1"/>
        <end position="18"/>
    </location>
</feature>
<feature type="domain" description="Radical SAM core" evidence="9">
    <location>
        <begin position="51"/>
        <end position="163"/>
    </location>
</feature>
<keyword evidence="5" id="KW-0408">Iron</keyword>